<evidence type="ECO:0000313" key="2">
    <source>
        <dbReference type="Proteomes" id="UP000033772"/>
    </source>
</evidence>
<dbReference type="AlphaFoldDB" id="A0A1J4N4N6"/>
<sequence>MMKIGITGHSNLTAATEKLVREAIRDALTPYAAKGFTGVTCLAKGADQVFAQVVLEAGGDLAVVLPSPNYRDRKVKPANLATFDELLSGATEIAYLPFEEPGRDAYMAASEELVSRSDLMVAVWDGGPAGGHGGTADVVTYAREQGRKVLVVWPDGAERE</sequence>
<dbReference type="EMBL" id="JZDQ02000024">
    <property type="protein sequence ID" value="OIJ25528.1"/>
    <property type="molecule type" value="Genomic_DNA"/>
</dbReference>
<dbReference type="PANTHER" id="PTHR38440:SF1">
    <property type="entry name" value="UPF0398 PROTEIN SPR0331"/>
    <property type="match status" value="1"/>
</dbReference>
<evidence type="ECO:0008006" key="3">
    <source>
        <dbReference type="Google" id="ProtNLM"/>
    </source>
</evidence>
<name>A0A1J4N4N6_9ACTN</name>
<gene>
    <name evidence="1" type="ORF">UG56_017150</name>
</gene>
<dbReference type="OrthoDB" id="3231229at2"/>
<reference evidence="1" key="1">
    <citation type="submission" date="2016-10" db="EMBL/GenBank/DDBJ databases">
        <title>Draft Genome Sequence of Nocardioides luteus Strain BAFB, an Alkane-Degrading Bacterium Isolated from JP-7 Polluted Soil.</title>
        <authorList>
            <person name="Brown L."/>
            <person name="Ruiz O.N."/>
            <person name="Gunasekera T."/>
        </authorList>
    </citation>
    <scope>NUCLEOTIDE SEQUENCE [LARGE SCALE GENOMIC DNA]</scope>
    <source>
        <strain evidence="1">BAFB</strain>
    </source>
</reference>
<dbReference type="SUPFAM" id="SSF102405">
    <property type="entry name" value="MCP/YpsA-like"/>
    <property type="match status" value="1"/>
</dbReference>
<protein>
    <recommendedName>
        <fullName evidence="3">DUF1273 domain-containing protein</fullName>
    </recommendedName>
</protein>
<accession>A0A1J4N4N6</accession>
<dbReference type="STRING" id="1844.UG56_017150"/>
<organism evidence="1 2">
    <name type="scientific">Nocardioides luteus</name>
    <dbReference type="NCBI Taxonomy" id="1844"/>
    <lineage>
        <taxon>Bacteria</taxon>
        <taxon>Bacillati</taxon>
        <taxon>Actinomycetota</taxon>
        <taxon>Actinomycetes</taxon>
        <taxon>Propionibacteriales</taxon>
        <taxon>Nocardioidaceae</taxon>
        <taxon>Nocardioides</taxon>
    </lineage>
</organism>
<dbReference type="InterPro" id="IPR010697">
    <property type="entry name" value="YspA"/>
</dbReference>
<proteinExistence type="predicted"/>
<dbReference type="Gene3D" id="3.40.50.450">
    <property type="match status" value="1"/>
</dbReference>
<keyword evidence="2" id="KW-1185">Reference proteome</keyword>
<comment type="caution">
    <text evidence="1">The sequence shown here is derived from an EMBL/GenBank/DDBJ whole genome shotgun (WGS) entry which is preliminary data.</text>
</comment>
<dbReference type="Proteomes" id="UP000033772">
    <property type="component" value="Unassembled WGS sequence"/>
</dbReference>
<dbReference type="PANTHER" id="PTHR38440">
    <property type="entry name" value="UPF0398 PROTEIN YPSA"/>
    <property type="match status" value="1"/>
</dbReference>
<evidence type="ECO:0000313" key="1">
    <source>
        <dbReference type="EMBL" id="OIJ25528.1"/>
    </source>
</evidence>